<keyword evidence="2" id="KW-1185">Reference proteome</keyword>
<sequence length="216" mass="24816">MKALVIGGSGFTGRKLIELLVKDSDYTQVCALVRSEIDLVDEKFIQIKVDFEALSSENIPECCDIAFCCFGTTIRKAQSKDNFRKVDFEYITHFAKLCEMHCIKEFHLVSAIWASPQSIFFYQKVKGELECFINSLNFETVVIYRPSVIYGNRKEFRPFEAFAAWISRNLNFLFVGKLKRIAAVTGDQLAKTIHQNSKKNILGRWIIESEEISKTQ</sequence>
<organism evidence="1 2">
    <name type="scientific">Labilibaculum manganireducens</name>
    <dbReference type="NCBI Taxonomy" id="1940525"/>
    <lineage>
        <taxon>Bacteria</taxon>
        <taxon>Pseudomonadati</taxon>
        <taxon>Bacteroidota</taxon>
        <taxon>Bacteroidia</taxon>
        <taxon>Marinilabiliales</taxon>
        <taxon>Marinifilaceae</taxon>
        <taxon>Labilibaculum</taxon>
    </lineage>
</organism>
<evidence type="ECO:0000313" key="2">
    <source>
        <dbReference type="Proteomes" id="UP000233618"/>
    </source>
</evidence>
<gene>
    <name evidence="1" type="ORF">BZG01_05240</name>
</gene>
<accession>A0A2N3ID88</accession>
<dbReference type="InterPro" id="IPR036291">
    <property type="entry name" value="NAD(P)-bd_dom_sf"/>
</dbReference>
<comment type="caution">
    <text evidence="1">The sequence shown here is derived from an EMBL/GenBank/DDBJ whole genome shotgun (WGS) entry which is preliminary data.</text>
</comment>
<dbReference type="PANTHER" id="PTHR14097:SF7">
    <property type="entry name" value="OXIDOREDUCTASE HTATIP2"/>
    <property type="match status" value="1"/>
</dbReference>
<reference evidence="1 2" key="1">
    <citation type="journal article" date="2017" name="Front. Microbiol.">
        <title>Labilibaculum manganireducens gen. nov., sp. nov. and Labilibaculum filiforme sp. nov., Novel Bacteroidetes Isolated from Subsurface Sediments of the Baltic Sea.</title>
        <authorList>
            <person name="Vandieken V."/>
            <person name="Marshall I.P."/>
            <person name="Niemann H."/>
            <person name="Engelen B."/>
            <person name="Cypionka H."/>
        </authorList>
    </citation>
    <scope>NUCLEOTIDE SEQUENCE [LARGE SCALE GENOMIC DNA]</scope>
    <source>
        <strain evidence="1 2">59.10-2M</strain>
    </source>
</reference>
<dbReference type="EMBL" id="MVDE01000005">
    <property type="protein sequence ID" value="PKQ68238.1"/>
    <property type="molecule type" value="Genomic_DNA"/>
</dbReference>
<name>A0A2N3ID88_9BACT</name>
<dbReference type="SUPFAM" id="SSF51735">
    <property type="entry name" value="NAD(P)-binding Rossmann-fold domains"/>
    <property type="match status" value="1"/>
</dbReference>
<dbReference type="PANTHER" id="PTHR14097">
    <property type="entry name" value="OXIDOREDUCTASE HTATIP2"/>
    <property type="match status" value="1"/>
</dbReference>
<proteinExistence type="predicted"/>
<dbReference type="AlphaFoldDB" id="A0A2N3ID88"/>
<dbReference type="RefSeq" id="WP_180327229.1">
    <property type="nucleotide sequence ID" value="NZ_MVDE01000005.1"/>
</dbReference>
<evidence type="ECO:0000313" key="1">
    <source>
        <dbReference type="EMBL" id="PKQ68238.1"/>
    </source>
</evidence>
<protein>
    <submittedName>
        <fullName evidence="1">Uncharacterized protein</fullName>
    </submittedName>
</protein>
<dbReference type="Proteomes" id="UP000233618">
    <property type="component" value="Unassembled WGS sequence"/>
</dbReference>
<dbReference type="Gene3D" id="3.40.50.720">
    <property type="entry name" value="NAD(P)-binding Rossmann-like Domain"/>
    <property type="match status" value="1"/>
</dbReference>